<sequence>MYHDRVRRSLAQGTALFTLVVAGAFPAQAQQAPSTATAAAAQDDPAPAAPQTPAVSDAEAADIVVTGSRIGASGFNAPTPVTVASSEKLREAAPGNLADGLNQLPVFAGSIKSSNSLPTAANRNIGQNLLNLRALGPTRTLVLLNGQRMVANNVLGSVDINVIPQGLVSRVDVVTGGASAAYGSDAVAGVVNFVLDTTLDGFKAELQGGISTYGDARQFYGSFAYGRSFASDRGRIVLGFDAFDQKGIGPLKETGRDFFDNGEGTIVIPNGRPRQFNARQVRSGQATYGGLIVSGPLVGTEFLTGGGTAVHDYGSPGASNYAWVNGGNGAKGNLGLLPAQQRLSGYARAEFDVTDTLTVFADGLYARSHTDQEAFYNYATTAVAQYTIYRDNAYLPAAIAARMDAAGITEFKLGRAESELPLVHNVATTNVYRTSVGLRGAIDDTWKYDAAYTFGQTNQYMANTNLSVTRNAYAAADAVRNTAGQIVCRSTLAGLDPGCTPRNLFGVQPVDQAISDYVTDDSFLNLRLRQQVFSANIRGNLGDNFQIAGPIAVAAGFEYRKESAFQTVDAISPTANNFAGVRGAPAAINGVQGPFRFFNPLPFSGRYDIKEAYLEVGLPVLKDSAIGSLDLNGAIRHARYSTSGGVTTWKAGGSWALTDALRLRGTLSRDVRAPNLQELFNPGLKTSGNVSYPGQGTLPTTTFLRGNLGLAPEKARTLTGGVVYKPPFVPGLQASLDYYSIRVKDAIGFFSEERIIRECFDGNQAQCAQLTVTGGTLTVNRGYVNLSQQAVAGLDFEMSYRTDLAGGVFGYRIVANHALKNESVTPGSAPTIALGLSSAPKWGGLLQVDWKKGPLGVFVQERYLGPARQGVDTPWIDGVDIADGRIPHVFYTNLNVNYDLGLTSGKQQLFVSVQNLFDRRIPFGAFGVSSSFASSYNAAYDVIGRYITAGVRVSF</sequence>
<accession>A0ABW4N8A6</accession>
<dbReference type="Pfam" id="PF07715">
    <property type="entry name" value="Plug"/>
    <property type="match status" value="1"/>
</dbReference>
<feature type="chain" id="PRO_5046243844" evidence="11">
    <location>
        <begin position="30"/>
        <end position="955"/>
    </location>
</feature>
<keyword evidence="6 8" id="KW-0472">Membrane</keyword>
<keyword evidence="2 8" id="KW-0813">Transport</keyword>
<dbReference type="InterPro" id="IPR039426">
    <property type="entry name" value="TonB-dep_rcpt-like"/>
</dbReference>
<keyword evidence="3 8" id="KW-1134">Transmembrane beta strand</keyword>
<dbReference type="Proteomes" id="UP001597283">
    <property type="component" value="Unassembled WGS sequence"/>
</dbReference>
<evidence type="ECO:0000256" key="7">
    <source>
        <dbReference type="ARBA" id="ARBA00023237"/>
    </source>
</evidence>
<dbReference type="PANTHER" id="PTHR47234">
    <property type="match status" value="1"/>
</dbReference>
<dbReference type="Pfam" id="PF00593">
    <property type="entry name" value="TonB_dep_Rec_b-barrel"/>
    <property type="match status" value="1"/>
</dbReference>
<evidence type="ECO:0000259" key="13">
    <source>
        <dbReference type="Pfam" id="PF07715"/>
    </source>
</evidence>
<evidence type="ECO:0000256" key="8">
    <source>
        <dbReference type="PROSITE-ProRule" id="PRU01360"/>
    </source>
</evidence>
<name>A0ABW4N8A6_9SPHN</name>
<evidence type="ECO:0000256" key="4">
    <source>
        <dbReference type="ARBA" id="ARBA00022692"/>
    </source>
</evidence>
<dbReference type="InterPro" id="IPR000531">
    <property type="entry name" value="Beta-barrel_TonB"/>
</dbReference>
<dbReference type="Gene3D" id="2.170.130.10">
    <property type="entry name" value="TonB-dependent receptor, plug domain"/>
    <property type="match status" value="1"/>
</dbReference>
<keyword evidence="5 9" id="KW-0798">TonB box</keyword>
<keyword evidence="7 8" id="KW-0998">Cell outer membrane</keyword>
<reference evidence="15" key="1">
    <citation type="journal article" date="2019" name="Int. J. Syst. Evol. Microbiol.">
        <title>The Global Catalogue of Microorganisms (GCM) 10K type strain sequencing project: providing services to taxonomists for standard genome sequencing and annotation.</title>
        <authorList>
            <consortium name="The Broad Institute Genomics Platform"/>
            <consortium name="The Broad Institute Genome Sequencing Center for Infectious Disease"/>
            <person name="Wu L."/>
            <person name="Ma J."/>
        </authorList>
    </citation>
    <scope>NUCLEOTIDE SEQUENCE [LARGE SCALE GENOMIC DNA]</scope>
    <source>
        <strain evidence="15">Q85</strain>
    </source>
</reference>
<protein>
    <submittedName>
        <fullName evidence="14">TonB-dependent receptor domain-containing protein</fullName>
    </submittedName>
</protein>
<dbReference type="InterPro" id="IPR037066">
    <property type="entry name" value="Plug_dom_sf"/>
</dbReference>
<dbReference type="Gene3D" id="2.40.170.20">
    <property type="entry name" value="TonB-dependent receptor, beta-barrel domain"/>
    <property type="match status" value="1"/>
</dbReference>
<keyword evidence="14" id="KW-0675">Receptor</keyword>
<evidence type="ECO:0000313" key="15">
    <source>
        <dbReference type="Proteomes" id="UP001597283"/>
    </source>
</evidence>
<comment type="caution">
    <text evidence="14">The sequence shown here is derived from an EMBL/GenBank/DDBJ whole genome shotgun (WGS) entry which is preliminary data.</text>
</comment>
<keyword evidence="11" id="KW-0732">Signal</keyword>
<evidence type="ECO:0000256" key="2">
    <source>
        <dbReference type="ARBA" id="ARBA00022448"/>
    </source>
</evidence>
<evidence type="ECO:0000256" key="10">
    <source>
        <dbReference type="SAM" id="MobiDB-lite"/>
    </source>
</evidence>
<keyword evidence="4 8" id="KW-0812">Transmembrane</keyword>
<dbReference type="RefSeq" id="WP_380937930.1">
    <property type="nucleotide sequence ID" value="NZ_JBHUFC010000001.1"/>
</dbReference>
<evidence type="ECO:0000256" key="1">
    <source>
        <dbReference type="ARBA" id="ARBA00004571"/>
    </source>
</evidence>
<dbReference type="PANTHER" id="PTHR47234:SF2">
    <property type="entry name" value="TONB-DEPENDENT RECEPTOR"/>
    <property type="match status" value="1"/>
</dbReference>
<comment type="subcellular location">
    <subcellularLocation>
        <location evidence="1 8">Cell outer membrane</location>
        <topology evidence="1 8">Multi-pass membrane protein</topology>
    </subcellularLocation>
</comment>
<evidence type="ECO:0000256" key="9">
    <source>
        <dbReference type="RuleBase" id="RU003357"/>
    </source>
</evidence>
<proteinExistence type="inferred from homology"/>
<feature type="region of interest" description="Disordered" evidence="10">
    <location>
        <begin position="35"/>
        <end position="57"/>
    </location>
</feature>
<organism evidence="14 15">
    <name type="scientific">Sphingomonas floccifaciens</name>
    <dbReference type="NCBI Taxonomy" id="1844115"/>
    <lineage>
        <taxon>Bacteria</taxon>
        <taxon>Pseudomonadati</taxon>
        <taxon>Pseudomonadota</taxon>
        <taxon>Alphaproteobacteria</taxon>
        <taxon>Sphingomonadales</taxon>
        <taxon>Sphingomonadaceae</taxon>
        <taxon>Sphingomonas</taxon>
    </lineage>
</organism>
<feature type="signal peptide" evidence="11">
    <location>
        <begin position="1"/>
        <end position="29"/>
    </location>
</feature>
<gene>
    <name evidence="14" type="ORF">ACFSC3_01245</name>
</gene>
<dbReference type="SUPFAM" id="SSF56935">
    <property type="entry name" value="Porins"/>
    <property type="match status" value="1"/>
</dbReference>
<keyword evidence="15" id="KW-1185">Reference proteome</keyword>
<comment type="similarity">
    <text evidence="8 9">Belongs to the TonB-dependent receptor family.</text>
</comment>
<feature type="compositionally biased region" description="Low complexity" evidence="10">
    <location>
        <begin position="35"/>
        <end position="54"/>
    </location>
</feature>
<dbReference type="InterPro" id="IPR012910">
    <property type="entry name" value="Plug_dom"/>
</dbReference>
<evidence type="ECO:0000313" key="14">
    <source>
        <dbReference type="EMBL" id="MFD1786187.1"/>
    </source>
</evidence>
<dbReference type="PROSITE" id="PS52016">
    <property type="entry name" value="TONB_DEPENDENT_REC_3"/>
    <property type="match status" value="1"/>
</dbReference>
<evidence type="ECO:0000256" key="6">
    <source>
        <dbReference type="ARBA" id="ARBA00023136"/>
    </source>
</evidence>
<evidence type="ECO:0000256" key="3">
    <source>
        <dbReference type="ARBA" id="ARBA00022452"/>
    </source>
</evidence>
<feature type="domain" description="TonB-dependent receptor-like beta-barrel" evidence="12">
    <location>
        <begin position="441"/>
        <end position="916"/>
    </location>
</feature>
<evidence type="ECO:0000256" key="11">
    <source>
        <dbReference type="SAM" id="SignalP"/>
    </source>
</evidence>
<dbReference type="InterPro" id="IPR036942">
    <property type="entry name" value="Beta-barrel_TonB_sf"/>
</dbReference>
<dbReference type="EMBL" id="JBHUFC010000001">
    <property type="protein sequence ID" value="MFD1786187.1"/>
    <property type="molecule type" value="Genomic_DNA"/>
</dbReference>
<evidence type="ECO:0000256" key="5">
    <source>
        <dbReference type="ARBA" id="ARBA00023077"/>
    </source>
</evidence>
<evidence type="ECO:0000259" key="12">
    <source>
        <dbReference type="Pfam" id="PF00593"/>
    </source>
</evidence>
<feature type="domain" description="TonB-dependent receptor plug" evidence="13">
    <location>
        <begin position="76"/>
        <end position="190"/>
    </location>
</feature>